<geneLocation type="plasmid" evidence="2">
    <name>pfvar_27725</name>
</geneLocation>
<sequence>MLGIETIKVKDFLNITHEDLSKRNVIQCVKVMKKELGFKCCDTSYYLKESIDILQRAVVKAMQSNEAITEDSELWRHDEWLMANIGTDEIEIKMMTHGYYELLFDAMLEVKND</sequence>
<dbReference type="GeneID" id="77469420"/>
<keyword evidence="1" id="KW-0614">Plasmid</keyword>
<dbReference type="Proteomes" id="UP000241238">
    <property type="component" value="Plasmid pFvar_27725"/>
</dbReference>
<reference evidence="2" key="1">
    <citation type="journal article" date="2018" name="MSphere">
        <title>Fusobacterium Genomics Using MinION and Illumina Sequencing Enables Genome Completion and Correction.</title>
        <authorList>
            <person name="Todd S.M."/>
            <person name="Settlage R.E."/>
            <person name="Lahmers K.K."/>
            <person name="Slade D.J."/>
        </authorList>
    </citation>
    <scope>NUCLEOTIDE SEQUENCE [LARGE SCALE GENOMIC DNA]</scope>
    <source>
        <strain evidence="2">ATCC 27725</strain>
    </source>
</reference>
<protein>
    <submittedName>
        <fullName evidence="1">Uncharacterized protein</fullName>
    </submittedName>
</protein>
<dbReference type="EMBL" id="CP028104">
    <property type="protein sequence ID" value="AVQ32659.1"/>
    <property type="molecule type" value="Genomic_DNA"/>
</dbReference>
<evidence type="ECO:0000313" key="1">
    <source>
        <dbReference type="EMBL" id="AVQ32659.1"/>
    </source>
</evidence>
<dbReference type="RefSeq" id="WP_005950186.1">
    <property type="nucleotide sequence ID" value="NZ_CP028104.1"/>
</dbReference>
<proteinExistence type="predicted"/>
<evidence type="ECO:0000313" key="2">
    <source>
        <dbReference type="Proteomes" id="UP000241238"/>
    </source>
</evidence>
<keyword evidence="2" id="KW-1185">Reference proteome</keyword>
<name>A0ABN5JM27_FUSVA</name>
<gene>
    <name evidence="1" type="ORF">C4N18_15540</name>
</gene>
<accession>A0ABN5JM27</accession>
<organism evidence="1 2">
    <name type="scientific">Fusobacterium varium ATCC 27725</name>
    <dbReference type="NCBI Taxonomy" id="469618"/>
    <lineage>
        <taxon>Bacteria</taxon>
        <taxon>Fusobacteriati</taxon>
        <taxon>Fusobacteriota</taxon>
        <taxon>Fusobacteriia</taxon>
        <taxon>Fusobacteriales</taxon>
        <taxon>Fusobacteriaceae</taxon>
        <taxon>Fusobacterium</taxon>
    </lineage>
</organism>